<dbReference type="GO" id="GO:0008998">
    <property type="term" value="F:ribonucleoside-triphosphate reductase (thioredoxin) activity"/>
    <property type="evidence" value="ECO:0007669"/>
    <property type="project" value="InterPro"/>
</dbReference>
<dbReference type="Pfam" id="PF13597">
    <property type="entry name" value="NRDD"/>
    <property type="match status" value="1"/>
</dbReference>
<dbReference type="EMBL" id="CP002175">
    <property type="protein sequence ID" value="ADO76353.1"/>
    <property type="molecule type" value="Genomic_DNA"/>
</dbReference>
<dbReference type="PATRIC" id="fig|572479.3.peg.198"/>
<accession>E3DMM9</accession>
<reference evidence="2" key="1">
    <citation type="submission" date="2010-10" db="EMBL/GenBank/DDBJ databases">
        <title>The complete genome of Halanaerobium praevalens DSM 2228.</title>
        <authorList>
            <consortium name="US DOE Joint Genome Institute (JGI-PGF)"/>
            <person name="Lucas S."/>
            <person name="Copeland A."/>
            <person name="Lapidus A."/>
            <person name="Glavina del Rio T."/>
            <person name="Dalin E."/>
            <person name="Tice H."/>
            <person name="Bruce D."/>
            <person name="Goodwin L."/>
            <person name="Pitluck S."/>
            <person name="Kyrpides N."/>
            <person name="Mavromatis K."/>
            <person name="Ivanova N."/>
            <person name="Ovchinnikova G."/>
            <person name="Chertkov O."/>
            <person name="Detter J.C."/>
            <person name="Han C."/>
            <person name="Larimer F."/>
            <person name="Land M."/>
            <person name="Hauser L."/>
            <person name="Markowitz V."/>
            <person name="Cheng J.-F."/>
            <person name="Hugenholtz P."/>
            <person name="Woyke T."/>
            <person name="Wu D."/>
            <person name="Tindall B."/>
            <person name="Pomrenke H.G."/>
            <person name="Brambilla E."/>
            <person name="Klenk H.-P."/>
            <person name="Eisen J.A."/>
        </authorList>
    </citation>
    <scope>NUCLEOTIDE SEQUENCE [LARGE SCALE GENOMIC DNA]</scope>
    <source>
        <strain evidence="2">ATCC 33744 / DSM 2228 / GSL</strain>
    </source>
</reference>
<protein>
    <submittedName>
        <fullName evidence="1">Uncharacterized protein</fullName>
    </submittedName>
</protein>
<dbReference type="HOGENOM" id="CLU_2617117_0_0_9"/>
<dbReference type="KEGG" id="hpk:Hprae_0196"/>
<dbReference type="eggNOG" id="COG1328">
    <property type="taxonomic scope" value="Bacteria"/>
</dbReference>
<dbReference type="GO" id="GO:0006260">
    <property type="term" value="P:DNA replication"/>
    <property type="evidence" value="ECO:0007669"/>
    <property type="project" value="InterPro"/>
</dbReference>
<evidence type="ECO:0000313" key="1">
    <source>
        <dbReference type="EMBL" id="ADO76353.1"/>
    </source>
</evidence>
<gene>
    <name evidence="1" type="ordered locus">Hprae_0196</name>
</gene>
<reference evidence="1 2" key="2">
    <citation type="journal article" date="2011" name="Stand. Genomic Sci.">
        <title>Complete genome sequence of the extremely halophilic Halanaerobium praevalens type strain (GSL).</title>
        <authorList>
            <person name="Ivanova N."/>
            <person name="Sikorski J."/>
            <person name="Chertkov O."/>
            <person name="Nolan M."/>
            <person name="Lucas S."/>
            <person name="Hammon N."/>
            <person name="Deshpande S."/>
            <person name="Cheng J.F."/>
            <person name="Tapia R."/>
            <person name="Han C."/>
            <person name="Goodwin L."/>
            <person name="Pitluck S."/>
            <person name="Huntemann M."/>
            <person name="Liolios K."/>
            <person name="Pagani I."/>
            <person name="Mavromatis K."/>
            <person name="Ovchinikova G."/>
            <person name="Pati A."/>
            <person name="Chen A."/>
            <person name="Palaniappan K."/>
            <person name="Land M."/>
            <person name="Hauser L."/>
            <person name="Brambilla E.M."/>
            <person name="Kannan K.P."/>
            <person name="Rohde M."/>
            <person name="Tindall B.J."/>
            <person name="Goker M."/>
            <person name="Detter J.C."/>
            <person name="Woyke T."/>
            <person name="Bristow J."/>
            <person name="Eisen J.A."/>
            <person name="Markowitz V."/>
            <person name="Hugenholtz P."/>
            <person name="Kyrpides N.C."/>
            <person name="Klenk H.P."/>
            <person name="Lapidus A."/>
        </authorList>
    </citation>
    <scope>NUCLEOTIDE SEQUENCE [LARGE SCALE GENOMIC DNA]</scope>
    <source>
        <strain evidence="2">ATCC 33744 / DSM 2228 / GSL</strain>
    </source>
</reference>
<dbReference type="AlphaFoldDB" id="E3DMM9"/>
<organism evidence="1 2">
    <name type="scientific">Halanaerobium praevalens (strain ATCC 33744 / DSM 2228 / GSL)</name>
    <dbReference type="NCBI Taxonomy" id="572479"/>
    <lineage>
        <taxon>Bacteria</taxon>
        <taxon>Bacillati</taxon>
        <taxon>Bacillota</taxon>
        <taxon>Clostridia</taxon>
        <taxon>Halanaerobiales</taxon>
        <taxon>Halanaerobiaceae</taxon>
        <taxon>Halanaerobium</taxon>
    </lineage>
</organism>
<dbReference type="STRING" id="572479.Hprae_0196"/>
<keyword evidence="2" id="KW-1185">Reference proteome</keyword>
<dbReference type="InterPro" id="IPR012833">
    <property type="entry name" value="NrdD"/>
</dbReference>
<proteinExistence type="predicted"/>
<dbReference type="Proteomes" id="UP000006866">
    <property type="component" value="Chromosome"/>
</dbReference>
<name>E3DMM9_HALPG</name>
<evidence type="ECO:0000313" key="2">
    <source>
        <dbReference type="Proteomes" id="UP000006866"/>
    </source>
</evidence>
<sequence length="78" mass="9349">MMFKLELKLKKLSVMPAAVYFQWRKEDSNFFNKGVFKMAKKQKCEIYSRVVGYLSPLSDWNKGKKEEFKDRQTFKNGQ</sequence>